<proteinExistence type="predicted"/>
<keyword evidence="3" id="KW-1185">Reference proteome</keyword>
<comment type="caution">
    <text evidence="2">The sequence shown here is derived from an EMBL/GenBank/DDBJ whole genome shotgun (WGS) entry which is preliminary data.</text>
</comment>
<evidence type="ECO:0000256" key="1">
    <source>
        <dbReference type="SAM" id="MobiDB-lite"/>
    </source>
</evidence>
<accession>A0A4Y2BHV4</accession>
<dbReference type="AlphaFoldDB" id="A0A4Y2BHV4"/>
<dbReference type="EMBL" id="BGPR01000078">
    <property type="protein sequence ID" value="GBL91307.1"/>
    <property type="molecule type" value="Genomic_DNA"/>
</dbReference>
<protein>
    <submittedName>
        <fullName evidence="2">Uncharacterized protein</fullName>
    </submittedName>
</protein>
<gene>
    <name evidence="2" type="ORF">AVEN_203462_1</name>
</gene>
<organism evidence="2 3">
    <name type="scientific">Araneus ventricosus</name>
    <name type="common">Orbweaver spider</name>
    <name type="synonym">Epeira ventricosa</name>
    <dbReference type="NCBI Taxonomy" id="182803"/>
    <lineage>
        <taxon>Eukaryota</taxon>
        <taxon>Metazoa</taxon>
        <taxon>Ecdysozoa</taxon>
        <taxon>Arthropoda</taxon>
        <taxon>Chelicerata</taxon>
        <taxon>Arachnida</taxon>
        <taxon>Araneae</taxon>
        <taxon>Araneomorphae</taxon>
        <taxon>Entelegynae</taxon>
        <taxon>Araneoidea</taxon>
        <taxon>Araneidae</taxon>
        <taxon>Araneus</taxon>
    </lineage>
</organism>
<dbReference type="Proteomes" id="UP000499080">
    <property type="component" value="Unassembled WGS sequence"/>
</dbReference>
<sequence>MSPEEKNSRISLVDPHWGKKGPTTARHKKARKTTLGSSSARPGTEIDPLCPPSLMDGSAKIWVLRRFLPGFFCSSVRFFSGVANSAAACRPFAFAFIDPAGRSVPPLIWHLLWRCLRLQMRQRWGGHNCGFMFYSVNGANILVAIAVVEKSIHILFV</sequence>
<evidence type="ECO:0000313" key="2">
    <source>
        <dbReference type="EMBL" id="GBL91307.1"/>
    </source>
</evidence>
<name>A0A4Y2BHV4_ARAVE</name>
<evidence type="ECO:0000313" key="3">
    <source>
        <dbReference type="Proteomes" id="UP000499080"/>
    </source>
</evidence>
<reference evidence="2 3" key="1">
    <citation type="journal article" date="2019" name="Sci. Rep.">
        <title>Orb-weaving spider Araneus ventricosus genome elucidates the spidroin gene catalogue.</title>
        <authorList>
            <person name="Kono N."/>
            <person name="Nakamura H."/>
            <person name="Ohtoshi R."/>
            <person name="Moran D.A.P."/>
            <person name="Shinohara A."/>
            <person name="Yoshida Y."/>
            <person name="Fujiwara M."/>
            <person name="Mori M."/>
            <person name="Tomita M."/>
            <person name="Arakawa K."/>
        </authorList>
    </citation>
    <scope>NUCLEOTIDE SEQUENCE [LARGE SCALE GENOMIC DNA]</scope>
</reference>
<feature type="region of interest" description="Disordered" evidence="1">
    <location>
        <begin position="1"/>
        <end position="44"/>
    </location>
</feature>